<evidence type="ECO:0000313" key="7">
    <source>
        <dbReference type="Proteomes" id="UP000188937"/>
    </source>
</evidence>
<evidence type="ECO:0000256" key="3">
    <source>
        <dbReference type="ARBA" id="ARBA00022448"/>
    </source>
</evidence>
<dbReference type="Gene3D" id="3.10.105.10">
    <property type="entry name" value="Dipeptide-binding Protein, Domain 3"/>
    <property type="match status" value="1"/>
</dbReference>
<dbReference type="eggNOG" id="COG0747">
    <property type="taxonomic scope" value="Bacteria"/>
</dbReference>
<protein>
    <submittedName>
        <fullName evidence="6">Peptide ABC transporter substrate-binding protein</fullName>
    </submittedName>
</protein>
<comment type="similarity">
    <text evidence="2">Belongs to the bacterial solute-binding protein 5 family.</text>
</comment>
<keyword evidence="7" id="KW-1185">Reference proteome</keyword>
<feature type="domain" description="Solute-binding protein family 5" evidence="5">
    <location>
        <begin position="125"/>
        <end position="511"/>
    </location>
</feature>
<dbReference type="GO" id="GO:0043190">
    <property type="term" value="C:ATP-binding cassette (ABC) transporter complex"/>
    <property type="evidence" value="ECO:0007669"/>
    <property type="project" value="InterPro"/>
</dbReference>
<organism evidence="6 7">
    <name type="scientific">Acetobacter aceti</name>
    <dbReference type="NCBI Taxonomy" id="435"/>
    <lineage>
        <taxon>Bacteria</taxon>
        <taxon>Pseudomonadati</taxon>
        <taxon>Pseudomonadota</taxon>
        <taxon>Alphaproteobacteria</taxon>
        <taxon>Acetobacterales</taxon>
        <taxon>Acetobacteraceae</taxon>
        <taxon>Acetobacter</taxon>
        <taxon>Acetobacter subgen. Acetobacter</taxon>
    </lineage>
</organism>
<comment type="subcellular location">
    <subcellularLocation>
        <location evidence="1">Periplasm</location>
    </subcellularLocation>
</comment>
<name>A0A1U9KF74_ACEAC</name>
<dbReference type="PIRSF" id="PIRSF002741">
    <property type="entry name" value="MppA"/>
    <property type="match status" value="1"/>
</dbReference>
<dbReference type="STRING" id="435.A0U92_05990"/>
<dbReference type="AlphaFoldDB" id="A0A1U9KF74"/>
<dbReference type="PANTHER" id="PTHR30290:SF10">
    <property type="entry name" value="PERIPLASMIC OLIGOPEPTIDE-BINDING PROTEIN-RELATED"/>
    <property type="match status" value="1"/>
</dbReference>
<dbReference type="GO" id="GO:1904680">
    <property type="term" value="F:peptide transmembrane transporter activity"/>
    <property type="evidence" value="ECO:0007669"/>
    <property type="project" value="TreeGrafter"/>
</dbReference>
<dbReference type="KEGG" id="aace:A0U92_05990"/>
<evidence type="ECO:0000313" key="6">
    <source>
        <dbReference type="EMBL" id="AQS84398.1"/>
    </source>
</evidence>
<keyword evidence="3" id="KW-0813">Transport</keyword>
<accession>A0A1U9KF74</accession>
<dbReference type="CDD" id="cd08506">
    <property type="entry name" value="PBP2_clavulanate_OppA2"/>
    <property type="match status" value="1"/>
</dbReference>
<dbReference type="InterPro" id="IPR030678">
    <property type="entry name" value="Peptide/Ni-bd"/>
</dbReference>
<dbReference type="PANTHER" id="PTHR30290">
    <property type="entry name" value="PERIPLASMIC BINDING COMPONENT OF ABC TRANSPORTER"/>
    <property type="match status" value="1"/>
</dbReference>
<dbReference type="InterPro" id="IPR039424">
    <property type="entry name" value="SBP_5"/>
</dbReference>
<evidence type="ECO:0000256" key="4">
    <source>
        <dbReference type="ARBA" id="ARBA00022729"/>
    </source>
</evidence>
<dbReference type="Pfam" id="PF00496">
    <property type="entry name" value="SBP_bac_5"/>
    <property type="match status" value="1"/>
</dbReference>
<dbReference type="OrthoDB" id="5894719at2"/>
<dbReference type="Gene3D" id="3.40.190.10">
    <property type="entry name" value="Periplasmic binding protein-like II"/>
    <property type="match status" value="1"/>
</dbReference>
<proteinExistence type="inferred from homology"/>
<sequence>MHRGFRSFFRTPSFSVDGGRALSASLPLKHQSFTSEVRIRRHAVFSVLALWLALAGSPLHATIVAPGAPDSPETGGILRITAENSGGTLDPQISYVHITYQMEAIVYDGLTTFAKTPSKLSSHAIPDLAEALPEPQDGGRTYVFHLRHGIHFSNGKEVTPDDVVASMQRIFKVNSPTAGPYYSHIVGGEACLKDTEHCTLKGGVEADDRAWTVTFHLTHPDAEFFDRLAFQHASILPADTPAHDTGNEAPLGTGPYRIVSYEPNSGLKMERNPYFRQWDAVAQPAGYPDEIHYSFGLDPEAAVTAIENNQYDWMLESVPLDRQAEVGARFSDRVKLIEQLVIYYAALNVNLPPFNDLRVRQALNYALNRKAVVIYNGGPAVSTAACQMLPTGAPGYEPGCAYTKGASPEHPAPEWKEPDLALAKKLVEESGTKGQKVVIVTPGSGGSGAIANEIRATLVDLGYVASVRPITPVIEFSYIQNSDNKVQIGLTGWSADYPSASSFLRTLFSCATFIPHSSNSINASQFCDPKLDALMDRAAEVSLTDQKAGDALWAEASRALMAQAPALPLDQTRRVALTSTRVHGEYDTPIYEAVFSQMKLRRAGDAP</sequence>
<gene>
    <name evidence="6" type="ORF">A0U92_05990</name>
</gene>
<dbReference type="GO" id="GO:0030288">
    <property type="term" value="C:outer membrane-bounded periplasmic space"/>
    <property type="evidence" value="ECO:0007669"/>
    <property type="project" value="UniProtKB-ARBA"/>
</dbReference>
<reference evidence="6 7" key="1">
    <citation type="submission" date="2016-03" db="EMBL/GenBank/DDBJ databases">
        <title>Acetic acid bacteria sequencing.</title>
        <authorList>
            <person name="Brandt J."/>
            <person name="Jakob F."/>
            <person name="Vogel R.F."/>
        </authorList>
    </citation>
    <scope>NUCLEOTIDE SEQUENCE [LARGE SCALE GENOMIC DNA]</scope>
    <source>
        <strain evidence="6 7">TMW2.1153</strain>
    </source>
</reference>
<dbReference type="EMBL" id="CP014692">
    <property type="protein sequence ID" value="AQS84398.1"/>
    <property type="molecule type" value="Genomic_DNA"/>
</dbReference>
<dbReference type="Proteomes" id="UP000188937">
    <property type="component" value="Chromosome"/>
</dbReference>
<dbReference type="SUPFAM" id="SSF53850">
    <property type="entry name" value="Periplasmic binding protein-like II"/>
    <property type="match status" value="1"/>
</dbReference>
<dbReference type="GO" id="GO:0015833">
    <property type="term" value="P:peptide transport"/>
    <property type="evidence" value="ECO:0007669"/>
    <property type="project" value="TreeGrafter"/>
</dbReference>
<keyword evidence="4" id="KW-0732">Signal</keyword>
<dbReference type="InterPro" id="IPR000914">
    <property type="entry name" value="SBP_5_dom"/>
</dbReference>
<evidence type="ECO:0000256" key="1">
    <source>
        <dbReference type="ARBA" id="ARBA00004418"/>
    </source>
</evidence>
<evidence type="ECO:0000259" key="5">
    <source>
        <dbReference type="Pfam" id="PF00496"/>
    </source>
</evidence>
<evidence type="ECO:0000256" key="2">
    <source>
        <dbReference type="ARBA" id="ARBA00005695"/>
    </source>
</evidence>